<comment type="similarity">
    <text evidence="1">Belongs to the TCP-1 chaperonin family.</text>
</comment>
<dbReference type="SUPFAM" id="SSF48592">
    <property type="entry name" value="GroEL equatorial domain-like"/>
    <property type="match status" value="1"/>
</dbReference>
<dbReference type="EMBL" id="OZ023712">
    <property type="protein sequence ID" value="CAK9860746.1"/>
    <property type="molecule type" value="Genomic_DNA"/>
</dbReference>
<dbReference type="InterPro" id="IPR027410">
    <property type="entry name" value="TCP-1-like_intermed_sf"/>
</dbReference>
<proteinExistence type="inferred from homology"/>
<dbReference type="InterPro" id="IPR017998">
    <property type="entry name" value="Chaperone_TCP-1"/>
</dbReference>
<evidence type="ECO:0008006" key="7">
    <source>
        <dbReference type="Google" id="ProtNLM"/>
    </source>
</evidence>
<dbReference type="Gene3D" id="3.50.7.10">
    <property type="entry name" value="GroEL"/>
    <property type="match status" value="1"/>
</dbReference>
<organism evidence="5 6">
    <name type="scientific">Sphagnum jensenii</name>
    <dbReference type="NCBI Taxonomy" id="128206"/>
    <lineage>
        <taxon>Eukaryota</taxon>
        <taxon>Viridiplantae</taxon>
        <taxon>Streptophyta</taxon>
        <taxon>Embryophyta</taxon>
        <taxon>Bryophyta</taxon>
        <taxon>Sphagnophytina</taxon>
        <taxon>Sphagnopsida</taxon>
        <taxon>Sphagnales</taxon>
        <taxon>Sphagnaceae</taxon>
        <taxon>Sphagnum</taxon>
    </lineage>
</organism>
<dbReference type="InterPro" id="IPR002423">
    <property type="entry name" value="Cpn60/GroEL/TCP-1"/>
</dbReference>
<keyword evidence="4" id="KW-0143">Chaperone</keyword>
<dbReference type="InterPro" id="IPR027413">
    <property type="entry name" value="GROEL-like_equatorial_sf"/>
</dbReference>
<dbReference type="Proteomes" id="UP001497522">
    <property type="component" value="Chromosome 11"/>
</dbReference>
<keyword evidence="2" id="KW-0547">Nucleotide-binding</keyword>
<dbReference type="Gene3D" id="3.30.260.10">
    <property type="entry name" value="TCP-1-like chaperonin intermediate domain"/>
    <property type="match status" value="1"/>
</dbReference>
<dbReference type="SUPFAM" id="SSF52029">
    <property type="entry name" value="GroEL apical domain-like"/>
    <property type="match status" value="1"/>
</dbReference>
<accession>A0ABP1ADY2</accession>
<evidence type="ECO:0000313" key="6">
    <source>
        <dbReference type="Proteomes" id="UP001497522"/>
    </source>
</evidence>
<keyword evidence="6" id="KW-1185">Reference proteome</keyword>
<evidence type="ECO:0000313" key="5">
    <source>
        <dbReference type="EMBL" id="CAK9860746.1"/>
    </source>
</evidence>
<keyword evidence="3" id="KW-0067">ATP-binding</keyword>
<name>A0ABP1ADY2_9BRYO</name>
<evidence type="ECO:0000256" key="2">
    <source>
        <dbReference type="ARBA" id="ARBA00022741"/>
    </source>
</evidence>
<sequence length="360" mass="39166">MREACKYIDDKLAIKVEKLGKESLINCAKTSMSLKIIGNGSDFFAKMVVDAVLAVKTTNDKGEIKYPSKAINILKAHGKSAKESYLLNGYALNTGRAARGMLKRVAPAHIACLDVNLQQTKMQMGIQVLVTDPRELEKIHQQEADITKERIEKVLKAGANVILTTKGIDDMALKYFVEANAIAVRHVSKEHMRHIAKATGATQVLTFADIEGGETFGAALLGSAEEVVEERVADDDVILIKGAKSSRPIGALKLDFPLPCVFCTDFLDIFYPGFLYLFQIVSILLCAANDYMLDEMECSIHDSLSIVQWTLESNKVVAGGGAAEAALCVYLENLATALGSREQLAVVEFALALLIIPKVT</sequence>
<gene>
    <name evidence="5" type="ORF">CSSPJE1EN2_LOCUS3741</name>
</gene>
<reference evidence="5" key="1">
    <citation type="submission" date="2024-03" db="EMBL/GenBank/DDBJ databases">
        <authorList>
            <consortium name="ELIXIR-Norway"/>
            <consortium name="Elixir Norway"/>
        </authorList>
    </citation>
    <scope>NUCLEOTIDE SEQUENCE</scope>
</reference>
<dbReference type="PANTHER" id="PTHR11353">
    <property type="entry name" value="CHAPERONIN"/>
    <property type="match status" value="1"/>
</dbReference>
<dbReference type="SUPFAM" id="SSF54849">
    <property type="entry name" value="GroEL-intermediate domain like"/>
    <property type="match status" value="1"/>
</dbReference>
<protein>
    <recommendedName>
        <fullName evidence="7">T-complex protein 1 subunit alpha</fullName>
    </recommendedName>
</protein>
<evidence type="ECO:0000256" key="3">
    <source>
        <dbReference type="ARBA" id="ARBA00022840"/>
    </source>
</evidence>
<evidence type="ECO:0000256" key="4">
    <source>
        <dbReference type="ARBA" id="ARBA00023186"/>
    </source>
</evidence>
<dbReference type="Pfam" id="PF00118">
    <property type="entry name" value="Cpn60_TCP1"/>
    <property type="match status" value="1"/>
</dbReference>
<dbReference type="InterPro" id="IPR027409">
    <property type="entry name" value="GroEL-like_apical_dom_sf"/>
</dbReference>
<dbReference type="Gene3D" id="1.10.560.10">
    <property type="entry name" value="GroEL-like equatorial domain"/>
    <property type="match status" value="1"/>
</dbReference>
<evidence type="ECO:0000256" key="1">
    <source>
        <dbReference type="ARBA" id="ARBA00008020"/>
    </source>
</evidence>